<dbReference type="AlphaFoldDB" id="A0A4R8W308"/>
<feature type="transmembrane region" description="Helical" evidence="1">
    <location>
        <begin position="20"/>
        <end position="46"/>
    </location>
</feature>
<dbReference type="RefSeq" id="WP_134454419.1">
    <property type="nucleotide sequence ID" value="NZ_SOFL01000044.1"/>
</dbReference>
<feature type="transmembrane region" description="Helical" evidence="1">
    <location>
        <begin position="125"/>
        <end position="144"/>
    </location>
</feature>
<organism evidence="2 3">
    <name type="scientific">Cryobacterium adonitolivorans</name>
    <dbReference type="NCBI Taxonomy" id="1259189"/>
    <lineage>
        <taxon>Bacteria</taxon>
        <taxon>Bacillati</taxon>
        <taxon>Actinomycetota</taxon>
        <taxon>Actinomycetes</taxon>
        <taxon>Micrococcales</taxon>
        <taxon>Microbacteriaceae</taxon>
        <taxon>Cryobacterium</taxon>
    </lineage>
</organism>
<evidence type="ECO:0000313" key="3">
    <source>
        <dbReference type="Proteomes" id="UP000297907"/>
    </source>
</evidence>
<keyword evidence="1" id="KW-0472">Membrane</keyword>
<gene>
    <name evidence="2" type="ORF">E3O42_13380</name>
</gene>
<dbReference type="OrthoDB" id="1524823at2"/>
<evidence type="ECO:0000256" key="1">
    <source>
        <dbReference type="SAM" id="Phobius"/>
    </source>
</evidence>
<protein>
    <submittedName>
        <fullName evidence="2">Uncharacterized protein</fullName>
    </submittedName>
</protein>
<dbReference type="EMBL" id="SOFL01000044">
    <property type="protein sequence ID" value="TFB99542.1"/>
    <property type="molecule type" value="Genomic_DNA"/>
</dbReference>
<reference evidence="2 3" key="1">
    <citation type="submission" date="2019-03" db="EMBL/GenBank/DDBJ databases">
        <title>Genomics of glacier-inhabiting Cryobacterium strains.</title>
        <authorList>
            <person name="Liu Q."/>
            <person name="Xin Y.-H."/>
        </authorList>
    </citation>
    <scope>NUCLEOTIDE SEQUENCE [LARGE SCALE GENOMIC DNA]</scope>
    <source>
        <strain evidence="2 3">RHLS22-1</strain>
    </source>
</reference>
<keyword evidence="1" id="KW-0812">Transmembrane</keyword>
<keyword evidence="1" id="KW-1133">Transmembrane helix</keyword>
<accession>A0A4R8W308</accession>
<proteinExistence type="predicted"/>
<feature type="transmembrane region" description="Helical" evidence="1">
    <location>
        <begin position="100"/>
        <end position="119"/>
    </location>
</feature>
<name>A0A4R8W308_9MICO</name>
<keyword evidence="3" id="KW-1185">Reference proteome</keyword>
<sequence length="164" mass="17295">MNRTSTTPAPPHRPAAWHRWQWTSIAVTVGFLIVVGFQLSLLLGAPWGAAALGGANAGTLPAELRVVSAVSAVIWGVAAVIVLARGGFSILRVPPALSRWGTWVLVGYLALGVLLNLASSSPWERFGWAPFTAVLFGLTLLLALSGREGQPAGPTGARPRAKRW</sequence>
<feature type="transmembrane region" description="Helical" evidence="1">
    <location>
        <begin position="66"/>
        <end position="88"/>
    </location>
</feature>
<comment type="caution">
    <text evidence="2">The sequence shown here is derived from an EMBL/GenBank/DDBJ whole genome shotgun (WGS) entry which is preliminary data.</text>
</comment>
<evidence type="ECO:0000313" key="2">
    <source>
        <dbReference type="EMBL" id="TFB99542.1"/>
    </source>
</evidence>
<dbReference type="Proteomes" id="UP000297907">
    <property type="component" value="Unassembled WGS sequence"/>
</dbReference>